<sequence>MFAPAPLGDPHVAVLAEAAFGADPGRAAAELPPASDPLGRWYRAVVLGGQGRYAAARAELRRVCNHSTDPVLLSLARSTEGSFLRQLGWHERAAAFDGRAAALILAADAATETGAGRDVANAVGGYRPSRADAICDALTGLAADALGTGRLALADRLLRRSASAARRYEAGWRPAIRLCWVSAETALATGDSESAAAHAAAALELADRSPSVRHQVKSRLLVAAADTARGAHERSGVSAEEVAQRCREHRLLPLQWACAMLRAGSGEENAAAEAAECAAAIARGGGTLRPLVAGS</sequence>
<evidence type="ECO:0000313" key="1">
    <source>
        <dbReference type="EMBL" id="MBF6225750.1"/>
    </source>
</evidence>
<reference evidence="1 2" key="1">
    <citation type="submission" date="2020-10" db="EMBL/GenBank/DDBJ databases">
        <title>Identification of Nocardia species via Next-generation sequencing and recognition of intraspecies genetic diversity.</title>
        <authorList>
            <person name="Li P."/>
            <person name="Li P."/>
            <person name="Lu B."/>
        </authorList>
    </citation>
    <scope>NUCLEOTIDE SEQUENCE [LARGE SCALE GENOMIC DNA]</scope>
    <source>
        <strain evidence="1 2">N-11</strain>
    </source>
</reference>
<name>A0ABS0C5W1_9NOCA</name>
<accession>A0ABS0C5W1</accession>
<gene>
    <name evidence="1" type="ORF">IU470_11630</name>
</gene>
<dbReference type="EMBL" id="JADLRE010000007">
    <property type="protein sequence ID" value="MBF6225750.1"/>
    <property type="molecule type" value="Genomic_DNA"/>
</dbReference>
<comment type="caution">
    <text evidence="1">The sequence shown here is derived from an EMBL/GenBank/DDBJ whole genome shotgun (WGS) entry which is preliminary data.</text>
</comment>
<proteinExistence type="predicted"/>
<evidence type="ECO:0000313" key="2">
    <source>
        <dbReference type="Proteomes" id="UP000807309"/>
    </source>
</evidence>
<dbReference type="RefSeq" id="WP_195032960.1">
    <property type="nucleotide sequence ID" value="NZ_JADLRE010000007.1"/>
</dbReference>
<organism evidence="1 2">
    <name type="scientific">Nocardia abscessus</name>
    <dbReference type="NCBI Taxonomy" id="120957"/>
    <lineage>
        <taxon>Bacteria</taxon>
        <taxon>Bacillati</taxon>
        <taxon>Actinomycetota</taxon>
        <taxon>Actinomycetes</taxon>
        <taxon>Mycobacteriales</taxon>
        <taxon>Nocardiaceae</taxon>
        <taxon>Nocardia</taxon>
    </lineage>
</organism>
<keyword evidence="2" id="KW-1185">Reference proteome</keyword>
<dbReference type="Proteomes" id="UP000807309">
    <property type="component" value="Unassembled WGS sequence"/>
</dbReference>
<protein>
    <submittedName>
        <fullName evidence="1">Uncharacterized protein</fullName>
    </submittedName>
</protein>